<name>S6F2D5_LACLL</name>
<dbReference type="AlphaFoldDB" id="S6F2D5"/>
<gene>
    <name evidence="1" type="ORF">O9U_05180</name>
</gene>
<sequence length="27" mass="2945">MTTFWNSEKISVSVTATINPMPKTSSS</sequence>
<proteinExistence type="predicted"/>
<protein>
    <submittedName>
        <fullName evidence="1">Uncharacterized protein</fullName>
    </submittedName>
</protein>
<dbReference type="Proteomes" id="UP000015361">
    <property type="component" value="Unassembled WGS sequence"/>
</dbReference>
<reference evidence="1 2" key="1">
    <citation type="journal article" date="2013" name="Appl. Environ. Microbiol.">
        <title>The Carbohydrate Metabolism Signature of Lactococcus lactis Strain A12 Reveals Its Sourdough Ecosystem Origin.</title>
        <authorList>
            <person name="Passerini D."/>
            <person name="Coddeville M."/>
            <person name="Le Bourgeois P."/>
            <person name="Loubiere P."/>
            <person name="Ritzenthaler P."/>
            <person name="Fontagne-Faucher C."/>
            <person name="Daveran-Mingot M.L."/>
            <person name="Cocaign-Bousquet M."/>
        </authorList>
    </citation>
    <scope>NUCLEOTIDE SEQUENCE [LARGE SCALE GENOMIC DNA]</scope>
    <source>
        <strain evidence="1 2">A12</strain>
    </source>
</reference>
<evidence type="ECO:0000313" key="2">
    <source>
        <dbReference type="Proteomes" id="UP000015361"/>
    </source>
</evidence>
<accession>S6F2D5</accession>
<organism evidence="1 2">
    <name type="scientific">Lactococcus lactis subsp. lactis A12</name>
    <dbReference type="NCBI Taxonomy" id="1137134"/>
    <lineage>
        <taxon>Bacteria</taxon>
        <taxon>Bacillati</taxon>
        <taxon>Bacillota</taxon>
        <taxon>Bacilli</taxon>
        <taxon>Lactobacillales</taxon>
        <taxon>Streptococcaceae</taxon>
        <taxon>Lactococcus</taxon>
    </lineage>
</organism>
<evidence type="ECO:0000313" key="1">
    <source>
        <dbReference type="EMBL" id="CDG05758.1"/>
    </source>
</evidence>
<dbReference type="EMBL" id="CBLU010000025">
    <property type="protein sequence ID" value="CDG05758.1"/>
    <property type="molecule type" value="Genomic_DNA"/>
</dbReference>
<comment type="caution">
    <text evidence="1">The sequence shown here is derived from an EMBL/GenBank/DDBJ whole genome shotgun (WGS) entry which is preliminary data.</text>
</comment>